<dbReference type="NCBIfam" id="TIGR00685">
    <property type="entry name" value="T6PP"/>
    <property type="match status" value="1"/>
</dbReference>
<proteinExistence type="inferred from homology"/>
<dbReference type="SUPFAM" id="SSF56784">
    <property type="entry name" value="HAD-like"/>
    <property type="match status" value="1"/>
</dbReference>
<dbReference type="Pfam" id="PF00982">
    <property type="entry name" value="Glyco_transf_20"/>
    <property type="match status" value="1"/>
</dbReference>
<reference evidence="3 4" key="1">
    <citation type="submission" date="2023-04" db="EMBL/GenBank/DDBJ databases">
        <title>Genome of Basidiobolus ranarum AG-B5.</title>
        <authorList>
            <person name="Stajich J.E."/>
            <person name="Carter-House D."/>
            <person name="Gryganskyi A."/>
        </authorList>
    </citation>
    <scope>NUCLEOTIDE SEQUENCE [LARGE SCALE GENOMIC DNA]</scope>
    <source>
        <strain evidence="3 4">AG-B5</strain>
    </source>
</reference>
<evidence type="ECO:0000256" key="2">
    <source>
        <dbReference type="ARBA" id="ARBA00006330"/>
    </source>
</evidence>
<evidence type="ECO:0000313" key="3">
    <source>
        <dbReference type="EMBL" id="KAK9718186.1"/>
    </source>
</evidence>
<gene>
    <name evidence="3" type="ORF">K7432_005672</name>
</gene>
<dbReference type="PANTHER" id="PTHR10788:SF123">
    <property type="entry name" value="TREHALOSE-PHOSPHATASE"/>
    <property type="match status" value="1"/>
</dbReference>
<dbReference type="Proteomes" id="UP001479436">
    <property type="component" value="Unassembled WGS sequence"/>
</dbReference>
<dbReference type="InterPro" id="IPR001830">
    <property type="entry name" value="Glyco_trans_20"/>
</dbReference>
<organism evidence="3 4">
    <name type="scientific">Basidiobolus ranarum</name>
    <dbReference type="NCBI Taxonomy" id="34480"/>
    <lineage>
        <taxon>Eukaryota</taxon>
        <taxon>Fungi</taxon>
        <taxon>Fungi incertae sedis</taxon>
        <taxon>Zoopagomycota</taxon>
        <taxon>Entomophthoromycotina</taxon>
        <taxon>Basidiobolomycetes</taxon>
        <taxon>Basidiobolales</taxon>
        <taxon>Basidiobolaceae</taxon>
        <taxon>Basidiobolus</taxon>
    </lineage>
</organism>
<comment type="similarity">
    <text evidence="2">In the C-terminal section; belongs to the trehalose phosphatase family.</text>
</comment>
<name>A0ABR2W3T4_9FUNG</name>
<dbReference type="InterPro" id="IPR006379">
    <property type="entry name" value="HAD-SF_hydro_IIB"/>
</dbReference>
<comment type="similarity">
    <text evidence="1">In the N-terminal section; belongs to the glycosyltransferase 20 family.</text>
</comment>
<dbReference type="Pfam" id="PF02358">
    <property type="entry name" value="Trehalose_PPase"/>
    <property type="match status" value="1"/>
</dbReference>
<dbReference type="Gene3D" id="3.30.70.1020">
    <property type="entry name" value="Trehalose-6-phosphate phosphatase related protein, domain 2"/>
    <property type="match status" value="1"/>
</dbReference>
<dbReference type="NCBIfam" id="NF011071">
    <property type="entry name" value="PRK14501.1"/>
    <property type="match status" value="1"/>
</dbReference>
<dbReference type="EMBL" id="JASJQH010007105">
    <property type="protein sequence ID" value="KAK9718186.1"/>
    <property type="molecule type" value="Genomic_DNA"/>
</dbReference>
<dbReference type="CDD" id="cd01627">
    <property type="entry name" value="HAD_TPP"/>
    <property type="match status" value="1"/>
</dbReference>
<keyword evidence="4" id="KW-1185">Reference proteome</keyword>
<dbReference type="InterPro" id="IPR036412">
    <property type="entry name" value="HAD-like_sf"/>
</dbReference>
<sequence length="780" mass="88073">MLNGVTSNSEPNPKVTDSRVICVTHFLPRACILVRGDAQNPSEWSWKLGSRRGHSAMYSGLQSLNEVEDCVRIGFVGDIYDEAGSPVSSAELTDAHKSALRTLCWEDSQLIPIFLEDALAKGHYDGYCKSVLWPLLHYLMTETNSNDNCNNQNWAAYQEVNKIFADVINSIYQSGDIVWIQDYHLFLVPGLCRKALPDRVISVFLHSPFPASEVFRSSPNRKELLEGILGANQLGFQTYSYARHFISSCTRVLGLDSTPTGVDFSGRYVSVGIYPIGIDVDTVTAQRDSEGVISKMKAIREMHGDKKIIIGRDKVDQVTGVLQKLYSFEKFLELHPEWINKIVLIQINTPVQRQDPKLEGKISEVISRINGTYGSLEYTPVYRYSQRIERQEYYALLAAADVGLITSIRDGMNTTCQEYVLCQRENEGPLILSEFAGTAGSLSAALLVNPWDYMGVAEAINEALNMSKEDRTLKHKQLYNYILSHPSKTWAKHFIKDLKEKAHFKEDSLPTPILDTQALVNQYNSAKKRLLLFDYDGTLTPIRETPGAAVPQSETIDGLTCLAKNPKNVVWVISGRDQDFLDQWLGHIPNLGFSAEHGCFIKYPHPENKKPWINLAAEFDFSWKKDVIDIFDYYTERTPGSFVEHKLCAVTWHYRMADPEYGNFQAKECRNHLEDAIVSKKPVEILVGKKNLEVRPVELNKGEIVKKLVASTEDCEFVFCAGDDKTDEDMFRALRKSDLPEEYCFSCTIGSANKKTQASWHVPYCEDIIKAITLLGEQSS</sequence>
<comment type="caution">
    <text evidence="3">The sequence shown here is derived from an EMBL/GenBank/DDBJ whole genome shotgun (WGS) entry which is preliminary data.</text>
</comment>
<dbReference type="CDD" id="cd03788">
    <property type="entry name" value="GT20_TPS"/>
    <property type="match status" value="1"/>
</dbReference>
<evidence type="ECO:0000313" key="4">
    <source>
        <dbReference type="Proteomes" id="UP001479436"/>
    </source>
</evidence>
<evidence type="ECO:0000256" key="1">
    <source>
        <dbReference type="ARBA" id="ARBA00005409"/>
    </source>
</evidence>
<dbReference type="InterPro" id="IPR023214">
    <property type="entry name" value="HAD_sf"/>
</dbReference>
<accession>A0ABR2W3T4</accession>
<dbReference type="InterPro" id="IPR003337">
    <property type="entry name" value="Trehalose_PPase"/>
</dbReference>
<dbReference type="NCBIfam" id="TIGR01484">
    <property type="entry name" value="HAD-SF-IIB"/>
    <property type="match status" value="1"/>
</dbReference>
<dbReference type="PANTHER" id="PTHR10788">
    <property type="entry name" value="TREHALOSE-6-PHOSPHATE SYNTHASE"/>
    <property type="match status" value="1"/>
</dbReference>
<dbReference type="Gene3D" id="3.40.50.2000">
    <property type="entry name" value="Glycogen Phosphorylase B"/>
    <property type="match status" value="2"/>
</dbReference>
<dbReference type="SUPFAM" id="SSF53756">
    <property type="entry name" value="UDP-Glycosyltransferase/glycogen phosphorylase"/>
    <property type="match status" value="1"/>
</dbReference>
<protein>
    <submittedName>
        <fullName evidence="3">Uncharacterized protein</fullName>
    </submittedName>
</protein>
<dbReference type="Gene3D" id="3.40.50.1000">
    <property type="entry name" value="HAD superfamily/HAD-like"/>
    <property type="match status" value="1"/>
</dbReference>